<evidence type="ECO:0000313" key="3">
    <source>
        <dbReference type="Proteomes" id="UP000749740"/>
    </source>
</evidence>
<evidence type="ECO:0000313" key="4">
    <source>
        <dbReference type="Proteomes" id="UP000770629"/>
    </source>
</evidence>
<dbReference type="GeneID" id="66140440"/>
<evidence type="ECO:0000313" key="2">
    <source>
        <dbReference type="EMBL" id="MBX5090609.1"/>
    </source>
</evidence>
<accession>A0A9Q3M8A3</accession>
<name>A0A9Q3M8A3_9HYPH</name>
<proteinExistence type="predicted"/>
<dbReference type="RefSeq" id="WP_207240619.1">
    <property type="nucleotide sequence ID" value="NZ_CP071454.1"/>
</dbReference>
<sequence>MIDLITVAAVHGFRPLRRPSGSEADEDQFYAEFGESSVVRFAAWLTSLDLILRRAASKRTRRNVAGQSCGSRCRAPQATFLVPR</sequence>
<gene>
    <name evidence="2" type="ORF">HJB60_15745</name>
    <name evidence="1" type="ORF">HJB63_13980</name>
</gene>
<keyword evidence="4" id="KW-1185">Reference proteome</keyword>
<dbReference type="EMBL" id="JABDYF010000006">
    <property type="protein sequence ID" value="MBX5090609.1"/>
    <property type="molecule type" value="Genomic_DNA"/>
</dbReference>
<organism evidence="1 3">
    <name type="scientific">Rhizobium lentis</name>
    <dbReference type="NCBI Taxonomy" id="1138194"/>
    <lineage>
        <taxon>Bacteria</taxon>
        <taxon>Pseudomonadati</taxon>
        <taxon>Pseudomonadota</taxon>
        <taxon>Alphaproteobacteria</taxon>
        <taxon>Hyphomicrobiales</taxon>
        <taxon>Rhizobiaceae</taxon>
        <taxon>Rhizobium/Agrobacterium group</taxon>
        <taxon>Rhizobium</taxon>
    </lineage>
</organism>
<comment type="caution">
    <text evidence="1">The sequence shown here is derived from an EMBL/GenBank/DDBJ whole genome shotgun (WGS) entry which is preliminary data.</text>
</comment>
<protein>
    <submittedName>
        <fullName evidence="1">Uncharacterized protein</fullName>
    </submittedName>
</protein>
<dbReference type="AlphaFoldDB" id="A0A9Q3M8A3"/>
<reference evidence="1 4" key="1">
    <citation type="submission" date="2020-04" db="EMBL/GenBank/DDBJ databases">
        <title>Global-level population genomics: horizontal gene transfer, symbiosis and evolution in Rhizobia.</title>
        <authorList>
            <person name="Gai Y."/>
        </authorList>
    </citation>
    <scope>NUCLEOTIDE SEQUENCE</scope>
    <source>
        <strain evidence="2 4">BLR33</strain>
        <strain evidence="1">BLR57</strain>
    </source>
</reference>
<dbReference type="Proteomes" id="UP000749740">
    <property type="component" value="Unassembled WGS sequence"/>
</dbReference>
<dbReference type="Proteomes" id="UP000770629">
    <property type="component" value="Unassembled WGS sequence"/>
</dbReference>
<dbReference type="EMBL" id="JABDYC010000003">
    <property type="protein sequence ID" value="MBX5023670.1"/>
    <property type="molecule type" value="Genomic_DNA"/>
</dbReference>
<evidence type="ECO:0000313" key="1">
    <source>
        <dbReference type="EMBL" id="MBX5023670.1"/>
    </source>
</evidence>